<comment type="caution">
    <text evidence="1">The sequence shown here is derived from an EMBL/GenBank/DDBJ whole genome shotgun (WGS) entry which is preliminary data.</text>
</comment>
<name>A0ACB7YVZ4_9ERIC</name>
<proteinExistence type="predicted"/>
<protein>
    <submittedName>
        <fullName evidence="1">Uncharacterized protein</fullName>
    </submittedName>
</protein>
<accession>A0ACB7YVZ4</accession>
<organism evidence="1 2">
    <name type="scientific">Vaccinium darrowii</name>
    <dbReference type="NCBI Taxonomy" id="229202"/>
    <lineage>
        <taxon>Eukaryota</taxon>
        <taxon>Viridiplantae</taxon>
        <taxon>Streptophyta</taxon>
        <taxon>Embryophyta</taxon>
        <taxon>Tracheophyta</taxon>
        <taxon>Spermatophyta</taxon>
        <taxon>Magnoliopsida</taxon>
        <taxon>eudicotyledons</taxon>
        <taxon>Gunneridae</taxon>
        <taxon>Pentapetalae</taxon>
        <taxon>asterids</taxon>
        <taxon>Ericales</taxon>
        <taxon>Ericaceae</taxon>
        <taxon>Vaccinioideae</taxon>
        <taxon>Vaccinieae</taxon>
        <taxon>Vaccinium</taxon>
    </lineage>
</organism>
<gene>
    <name evidence="1" type="ORF">Vadar_008229</name>
</gene>
<evidence type="ECO:0000313" key="2">
    <source>
        <dbReference type="Proteomes" id="UP000828048"/>
    </source>
</evidence>
<evidence type="ECO:0000313" key="1">
    <source>
        <dbReference type="EMBL" id="KAH7857029.1"/>
    </source>
</evidence>
<dbReference type="Proteomes" id="UP000828048">
    <property type="component" value="Chromosome 3"/>
</dbReference>
<reference evidence="1 2" key="1">
    <citation type="journal article" date="2021" name="Hortic Res">
        <title>High-quality reference genome and annotation aids understanding of berry development for evergreen blueberry (Vaccinium darrowii).</title>
        <authorList>
            <person name="Yu J."/>
            <person name="Hulse-Kemp A.M."/>
            <person name="Babiker E."/>
            <person name="Staton M."/>
        </authorList>
    </citation>
    <scope>NUCLEOTIDE SEQUENCE [LARGE SCALE GENOMIC DNA]</scope>
    <source>
        <strain evidence="2">cv. NJ 8807/NJ 8810</strain>
        <tissue evidence="1">Young leaf</tissue>
    </source>
</reference>
<dbReference type="EMBL" id="CM037153">
    <property type="protein sequence ID" value="KAH7857029.1"/>
    <property type="molecule type" value="Genomic_DNA"/>
</dbReference>
<sequence length="413" mass="46317">MGEIGGFICIIGVLVHQGFLESFAEGVNDGSRNYGKILVKDLEKWKTIILQPSASEWAWRSAIAKLKEITTPDAIQDAFSKVNFVGVKVRSMGGLFMIITFKSKRDRNKALGNNDIKGWFNSLKHWNGEGASSSRLIWLKCRGMPLNAWDLKSFRRISEIWGKFITIDHETLMEESFDVGRLLMVTECSTKIDQWINIIVKGRNYRVHVWEEECNDPFDVKGVNQVENHQSNPHVGVDEVSQAKTQAKVDEGSTSNVDNRVNVEECQEVKDGKVDVREKELANDLKALGEYKDKSVEQLEKVVVETYENVEVNNEDSAEFKGIEVAALVDPSTSNSHLKASPGVQLNIEMVDAQLDTRSSSLETGSSKVEGEMVLDSFGGNENSVEYQDTRMQHKSPLGDEPWSPSEDLPETK</sequence>
<keyword evidence="2" id="KW-1185">Reference proteome</keyword>